<keyword evidence="2" id="KW-0812">Transmembrane</keyword>
<dbReference type="AlphaFoldDB" id="B8E012"/>
<reference evidence="7" key="1">
    <citation type="journal article" date="2016" name="Front. Microbiol.">
        <title>The complete genome sequence of hyperthermophile Dictyoglomus turgidum DSM 6724 reveals a specialized carbohydrate fermentor.</title>
        <authorList>
            <person name="Brumm P.J."/>
            <person name="Gowda K."/>
            <person name="Robb F.T."/>
            <person name="Mead D.A."/>
        </authorList>
    </citation>
    <scope>NUCLEOTIDE SEQUENCE [LARGE SCALE GENOMIC DNA]</scope>
    <source>
        <strain evidence="7">DSM 6724 / Z-1310</strain>
    </source>
</reference>
<proteinExistence type="predicted"/>
<keyword evidence="7" id="KW-1185">Reference proteome</keyword>
<dbReference type="GO" id="GO:0005886">
    <property type="term" value="C:plasma membrane"/>
    <property type="evidence" value="ECO:0007669"/>
    <property type="project" value="InterPro"/>
</dbReference>
<dbReference type="HOGENOM" id="CLU_299915_0_0_0"/>
<dbReference type="KEGG" id="dtu:Dtur_0814"/>
<dbReference type="eggNOG" id="COG2911">
    <property type="taxonomic scope" value="Bacteria"/>
</dbReference>
<evidence type="ECO:0000256" key="3">
    <source>
        <dbReference type="ARBA" id="ARBA00022989"/>
    </source>
</evidence>
<sequence length="1101" mass="125012">MWIYGKYDLKKNYGDISLISSNFNLKDIKSLLGLNIPEINSSTYFRGKITGDIFHSPNYTLSFYFKYIKVNSFNVDRITIHLKGKDINNLDLSVSGKYGENILWGKGKFNFSGFRFDVRGRINWQDQIRISPYFSLNGDASSWNLEIYLKNSSLKYNSYSFNISDFNVKTGSDGNLDGYVFFVEGDRFMYISIGGSWEKWSLTFWGENIEVLGEKIKLIKLNLDNNLSGCFDAKIRDYFVKGNLDISLENRTIIIKDLYFNEYYLGDMRLALENNFIKVEGNIFQGSIKGYYELGKRGEINFSELKFSNLSLSGGVGIEKDYFVFVIPQLSANSLVFENIKGRVDFKEPNHIKNFSLEIPSYIKIYGDIFLENDSVNSLLHIGLGEKEIGLLNLIGNFSKFDFSGNIFGGSLKGYYEIDKNTAVFNVENLDLSNIDNNLDGRIEILSGVFKEGGLSFEGNIPKINLKGNSIDNVSFRGIYKENLNFSFNASYSVFDFSIRGAFDFKDENKFTLFIKPKNSVFSGSLVKVLTLSFSGDVDKEFKKIRLVLSKESNEFFKSGIMTINIPEGLIIGNALLKDNGEIGCNLSLYGDGTINLKKISLSVLEILNIPKFEGLIYGDLKLEKWNIIEANLRAEEVEIKNFPKKVGLSLNIKKLENKYLLDGNISKLSEKPAEFSGSSDLKAFDLQVKFLDLKFLEDLVSKDLIEEGNLGDGKAVLNINGDFNELTIYSDITWNNPLVFKYIKDRVYGGNFSLNYRNGELKLKDFEIRTFSNRMKIYGIIFPSFNIYGKFNNICLSIPGLANGYVDGDLQLIKEKDIYIARGIIKINNSHIYLLKNVKMNFKSTKMNFPLKLDVKIEIGDNVVFSEPNLIYISLLGSVSVKGDINTPILDGKIDFMNGNLNVLGNDFLVDSGYIKFPGLSLNENIWEISASRIIQGYNVILKGISFMGNSSFVFSSEPPLSLREILFLLLGQKNLPIAREESWTLSTILESIPQSVEGVVSSAFSSYILSPLLGELEKALNVDRIKVDYILEGLIPKWKSVSFEKSLLSNLSLSIVYYWEGDKLWSTELTYRFNENLYFKIYTSPKTEFSFSFEYSTQF</sequence>
<evidence type="ECO:0000313" key="7">
    <source>
        <dbReference type="Proteomes" id="UP000007719"/>
    </source>
</evidence>
<keyword evidence="3" id="KW-1133">Transmembrane helix</keyword>
<dbReference type="STRING" id="515635.Dtur_0814"/>
<evidence type="ECO:0000256" key="2">
    <source>
        <dbReference type="ARBA" id="ARBA00022692"/>
    </source>
</evidence>
<keyword evidence="4" id="KW-0472">Membrane</keyword>
<name>B8E012_DICTD</name>
<comment type="subcellular location">
    <subcellularLocation>
        <location evidence="1">Membrane</location>
        <topology evidence="1">Single-pass membrane protein</topology>
    </subcellularLocation>
</comment>
<dbReference type="InterPro" id="IPR007452">
    <property type="entry name" value="TamB_C"/>
</dbReference>
<dbReference type="EnsemblBacteria" id="ACK42095">
    <property type="protein sequence ID" value="ACK42095"/>
    <property type="gene ID" value="Dtur_0814"/>
</dbReference>
<protein>
    <recommendedName>
        <fullName evidence="5">Translocation and assembly module TamB C-terminal domain-containing protein</fullName>
    </recommendedName>
</protein>
<dbReference type="OrthoDB" id="9769263at2"/>
<evidence type="ECO:0000256" key="1">
    <source>
        <dbReference type="ARBA" id="ARBA00004167"/>
    </source>
</evidence>
<dbReference type="Pfam" id="PF04357">
    <property type="entry name" value="TamB"/>
    <property type="match status" value="1"/>
</dbReference>
<accession>B8E012</accession>
<organism evidence="6 7">
    <name type="scientific">Dictyoglomus turgidum (strain DSM 6724 / Z-1310)</name>
    <dbReference type="NCBI Taxonomy" id="515635"/>
    <lineage>
        <taxon>Bacteria</taxon>
        <taxon>Pseudomonadati</taxon>
        <taxon>Dictyoglomota</taxon>
        <taxon>Dictyoglomia</taxon>
        <taxon>Dictyoglomales</taxon>
        <taxon>Dictyoglomaceae</taxon>
        <taxon>Dictyoglomus</taxon>
    </lineage>
</organism>
<evidence type="ECO:0000313" key="6">
    <source>
        <dbReference type="EMBL" id="ACK42095.1"/>
    </source>
</evidence>
<gene>
    <name evidence="6" type="ordered locus">Dtur_0814</name>
</gene>
<dbReference type="InParanoid" id="B8E012"/>
<evidence type="ECO:0000256" key="4">
    <source>
        <dbReference type="ARBA" id="ARBA00023136"/>
    </source>
</evidence>
<dbReference type="EMBL" id="CP001251">
    <property type="protein sequence ID" value="ACK42095.1"/>
    <property type="molecule type" value="Genomic_DNA"/>
</dbReference>
<feature type="domain" description="Translocation and assembly module TamB C-terminal" evidence="5">
    <location>
        <begin position="842"/>
        <end position="1101"/>
    </location>
</feature>
<dbReference type="Proteomes" id="UP000007719">
    <property type="component" value="Chromosome"/>
</dbReference>
<evidence type="ECO:0000259" key="5">
    <source>
        <dbReference type="Pfam" id="PF04357"/>
    </source>
</evidence>
<dbReference type="GO" id="GO:0009306">
    <property type="term" value="P:protein secretion"/>
    <property type="evidence" value="ECO:0007669"/>
    <property type="project" value="InterPro"/>
</dbReference>